<evidence type="ECO:0000313" key="2">
    <source>
        <dbReference type="Proteomes" id="UP001596227"/>
    </source>
</evidence>
<dbReference type="Gene3D" id="1.20.1660.10">
    <property type="entry name" value="Hypothetical protein (EF3068)"/>
    <property type="match status" value="1"/>
</dbReference>
<sequence length="213" mass="24614">MPQLFLPSHPENQVAMAAYMRDQFFFLGVKATERRELTKPIIKLSRQVDLSELQAWIAGYMQQPAREYQYVAIDLALANVKRFTPELFDWCVTQITVKAWWDTVDAWRKVMTTYLVEQECLTTCGNQFITTDEMWPRRVGITLQLSLKDATDPVFLTKAIEKSQPDSEFFIQKAIGWALRDYSKTAPAWVKAFVTSHQLSALAQREALKALQK</sequence>
<dbReference type="Proteomes" id="UP001596227">
    <property type="component" value="Unassembled WGS sequence"/>
</dbReference>
<dbReference type="InterPro" id="IPR016024">
    <property type="entry name" value="ARM-type_fold"/>
</dbReference>
<dbReference type="InterPro" id="IPR014825">
    <property type="entry name" value="DNA_alkylation"/>
</dbReference>
<name>A0ABW1ULT9_9LACO</name>
<dbReference type="CDD" id="cd07064">
    <property type="entry name" value="AlkD_like_1"/>
    <property type="match status" value="1"/>
</dbReference>
<organism evidence="1 2">
    <name type="scientific">Lactiplantibacillus daoliensis</name>
    <dbReference type="NCBI Taxonomy" id="2559916"/>
    <lineage>
        <taxon>Bacteria</taxon>
        <taxon>Bacillati</taxon>
        <taxon>Bacillota</taxon>
        <taxon>Bacilli</taxon>
        <taxon>Lactobacillales</taxon>
        <taxon>Lactobacillaceae</taxon>
        <taxon>Lactiplantibacillus</taxon>
    </lineage>
</organism>
<keyword evidence="2" id="KW-1185">Reference proteome</keyword>
<dbReference type="Pfam" id="PF08713">
    <property type="entry name" value="DNA_alkylation"/>
    <property type="match status" value="1"/>
</dbReference>
<evidence type="ECO:0000313" key="1">
    <source>
        <dbReference type="EMBL" id="MFC6296063.1"/>
    </source>
</evidence>
<dbReference type="SUPFAM" id="SSF48371">
    <property type="entry name" value="ARM repeat"/>
    <property type="match status" value="1"/>
</dbReference>
<proteinExistence type="predicted"/>
<dbReference type="PANTHER" id="PTHR34070:SF1">
    <property type="entry name" value="DNA ALKYLATION REPAIR PROTEIN"/>
    <property type="match status" value="1"/>
</dbReference>
<gene>
    <name evidence="1" type="ORF">ACFQH1_12690</name>
</gene>
<dbReference type="EMBL" id="JBHSSB010000032">
    <property type="protein sequence ID" value="MFC6296063.1"/>
    <property type="molecule type" value="Genomic_DNA"/>
</dbReference>
<dbReference type="RefSeq" id="WP_223876916.1">
    <property type="nucleotide sequence ID" value="NZ_BJDH01000004.1"/>
</dbReference>
<protein>
    <submittedName>
        <fullName evidence="1">DNA alkylation repair protein</fullName>
    </submittedName>
</protein>
<accession>A0ABW1ULT9</accession>
<dbReference type="Gene3D" id="1.25.40.290">
    <property type="entry name" value="ARM repeat domains"/>
    <property type="match status" value="1"/>
</dbReference>
<reference evidence="2" key="1">
    <citation type="journal article" date="2019" name="Int. J. Syst. Evol. Microbiol.">
        <title>The Global Catalogue of Microorganisms (GCM) 10K type strain sequencing project: providing services to taxonomists for standard genome sequencing and annotation.</title>
        <authorList>
            <consortium name="The Broad Institute Genomics Platform"/>
            <consortium name="The Broad Institute Genome Sequencing Center for Infectious Disease"/>
            <person name="Wu L."/>
            <person name="Ma J."/>
        </authorList>
    </citation>
    <scope>NUCLEOTIDE SEQUENCE [LARGE SCALE GENOMIC DNA]</scope>
    <source>
        <strain evidence="2">CCM 8934</strain>
    </source>
</reference>
<comment type="caution">
    <text evidence="1">The sequence shown here is derived from an EMBL/GenBank/DDBJ whole genome shotgun (WGS) entry which is preliminary data.</text>
</comment>
<dbReference type="PANTHER" id="PTHR34070">
    <property type="entry name" value="ARMADILLO-TYPE FOLD"/>
    <property type="match status" value="1"/>
</dbReference>